<feature type="transmembrane region" description="Helical" evidence="1">
    <location>
        <begin position="131"/>
        <end position="149"/>
    </location>
</feature>
<proteinExistence type="predicted"/>
<feature type="transmembrane region" description="Helical" evidence="1">
    <location>
        <begin position="66"/>
        <end position="90"/>
    </location>
</feature>
<evidence type="ECO:0000259" key="2">
    <source>
        <dbReference type="PROSITE" id="PS50887"/>
    </source>
</evidence>
<feature type="domain" description="GGDEF" evidence="2">
    <location>
        <begin position="225"/>
        <end position="360"/>
    </location>
</feature>
<dbReference type="Pfam" id="PF00990">
    <property type="entry name" value="GGDEF"/>
    <property type="match status" value="1"/>
</dbReference>
<dbReference type="PANTHER" id="PTHR45138">
    <property type="entry name" value="REGULATORY COMPONENTS OF SENSORY TRANSDUCTION SYSTEM"/>
    <property type="match status" value="1"/>
</dbReference>
<feature type="transmembrane region" description="Helical" evidence="1">
    <location>
        <begin position="102"/>
        <end position="125"/>
    </location>
</feature>
<name>A0ABS7K076_9BACI</name>
<evidence type="ECO:0000313" key="4">
    <source>
        <dbReference type="Proteomes" id="UP000769780"/>
    </source>
</evidence>
<accession>A0ABS7K076</accession>
<gene>
    <name evidence="3" type="ORF">H0185_02295</name>
</gene>
<organism evidence="3 4">
    <name type="scientific">Mesobacillus maritimus</name>
    <dbReference type="NCBI Taxonomy" id="1643336"/>
    <lineage>
        <taxon>Bacteria</taxon>
        <taxon>Bacillati</taxon>
        <taxon>Bacillota</taxon>
        <taxon>Bacilli</taxon>
        <taxon>Bacillales</taxon>
        <taxon>Bacillaceae</taxon>
        <taxon>Mesobacillus</taxon>
    </lineage>
</organism>
<dbReference type="SMART" id="SM00267">
    <property type="entry name" value="GGDEF"/>
    <property type="match status" value="1"/>
</dbReference>
<dbReference type="PANTHER" id="PTHR45138:SF9">
    <property type="entry name" value="DIGUANYLATE CYCLASE DGCM-RELATED"/>
    <property type="match status" value="1"/>
</dbReference>
<feature type="transmembrane region" description="Helical" evidence="1">
    <location>
        <begin position="36"/>
        <end position="54"/>
    </location>
</feature>
<dbReference type="EMBL" id="JACWFH010000005">
    <property type="protein sequence ID" value="MBY0095652.1"/>
    <property type="molecule type" value="Genomic_DNA"/>
</dbReference>
<keyword evidence="1" id="KW-0472">Membrane</keyword>
<dbReference type="PROSITE" id="PS50887">
    <property type="entry name" value="GGDEF"/>
    <property type="match status" value="1"/>
</dbReference>
<dbReference type="InterPro" id="IPR043128">
    <property type="entry name" value="Rev_trsase/Diguanyl_cyclase"/>
</dbReference>
<dbReference type="SUPFAM" id="SSF55073">
    <property type="entry name" value="Nucleotide cyclase"/>
    <property type="match status" value="1"/>
</dbReference>
<feature type="transmembrane region" description="Helical" evidence="1">
    <location>
        <begin position="6"/>
        <end position="24"/>
    </location>
</feature>
<keyword evidence="1" id="KW-0812">Transmembrane</keyword>
<sequence>MLKELFIHVCIVMTFLFSGGIIFKRYPYIDTITQKLLFGLLSGVLGSLLMLFSIQLAPEVILDFKYMAILIAALYGGGISAMVSAIIICFNRILFIEGTFETLIIIVTTYLLIAIFSAFISNLKIKLIKKWIYMVLFSISILTFMYLLLLGTANHTISVMLTYLGISIFLGMLVFIFANFIDQMNKAYLEMTHLSNTDFLTGLNNVRQFDFLFNSKLEQAKRKSEKLSLLMIDIDYFKKVNDTYGHAAGDDILKQLGELLIKTMLRPIDIVSRNGGEEFTVLLPRCNHILALNIAEKIRLAVEKNTFTLTDGTKIMVTISIGVATYLETVDTPELLLKQADVGLYEAKRTGRNKVCSSSERIKNAP</sequence>
<keyword evidence="1" id="KW-1133">Transmembrane helix</keyword>
<dbReference type="InterPro" id="IPR029787">
    <property type="entry name" value="Nucleotide_cyclase"/>
</dbReference>
<dbReference type="NCBIfam" id="TIGR00254">
    <property type="entry name" value="GGDEF"/>
    <property type="match status" value="1"/>
</dbReference>
<dbReference type="RefSeq" id="WP_221870794.1">
    <property type="nucleotide sequence ID" value="NZ_JACWFH010000005.1"/>
</dbReference>
<reference evidence="3 4" key="1">
    <citation type="submission" date="2020-07" db="EMBL/GenBank/DDBJ databases">
        <title>Fungal Genomes of the International Space Station.</title>
        <authorList>
            <person name="Seuylemezian A."/>
            <person name="Singh N.K."/>
            <person name="Wood J."/>
            <person name="Venkateswaran K."/>
        </authorList>
    </citation>
    <scope>NUCLEOTIDE SEQUENCE [LARGE SCALE GENOMIC DNA]</scope>
    <source>
        <strain evidence="3 4">PL-B2</strain>
    </source>
</reference>
<comment type="caution">
    <text evidence="3">The sequence shown here is derived from an EMBL/GenBank/DDBJ whole genome shotgun (WGS) entry which is preliminary data.</text>
</comment>
<evidence type="ECO:0000256" key="1">
    <source>
        <dbReference type="SAM" id="Phobius"/>
    </source>
</evidence>
<dbReference type="Proteomes" id="UP000769780">
    <property type="component" value="Unassembled WGS sequence"/>
</dbReference>
<dbReference type="CDD" id="cd01949">
    <property type="entry name" value="GGDEF"/>
    <property type="match status" value="1"/>
</dbReference>
<keyword evidence="4" id="KW-1185">Reference proteome</keyword>
<feature type="transmembrane region" description="Helical" evidence="1">
    <location>
        <begin position="161"/>
        <end position="181"/>
    </location>
</feature>
<dbReference type="InterPro" id="IPR050469">
    <property type="entry name" value="Diguanylate_Cyclase"/>
</dbReference>
<dbReference type="InterPro" id="IPR000160">
    <property type="entry name" value="GGDEF_dom"/>
</dbReference>
<protein>
    <submittedName>
        <fullName evidence="3">Diguanylate cyclase</fullName>
    </submittedName>
</protein>
<dbReference type="Gene3D" id="3.30.70.270">
    <property type="match status" value="1"/>
</dbReference>
<evidence type="ECO:0000313" key="3">
    <source>
        <dbReference type="EMBL" id="MBY0095652.1"/>
    </source>
</evidence>